<reference evidence="10" key="3">
    <citation type="submission" date="2025-08" db="UniProtKB">
        <authorList>
            <consortium name="Ensembl"/>
        </authorList>
    </citation>
    <scope>IDENTIFICATION</scope>
</reference>
<dbReference type="GO" id="GO:0050655">
    <property type="term" value="P:dermatan sulfate proteoglycan metabolic process"/>
    <property type="evidence" value="ECO:0000318"/>
    <property type="project" value="GO_Central"/>
</dbReference>
<feature type="transmembrane region" description="Helical" evidence="9">
    <location>
        <begin position="740"/>
        <end position="760"/>
    </location>
</feature>
<feature type="transmembrane region" description="Helical" evidence="9">
    <location>
        <begin position="918"/>
        <end position="941"/>
    </location>
</feature>
<keyword evidence="6 9" id="KW-0472">Membrane</keyword>
<evidence type="ECO:0000256" key="1">
    <source>
        <dbReference type="ARBA" id="ARBA00004141"/>
    </source>
</evidence>
<keyword evidence="5 9" id="KW-1133">Transmembrane helix</keyword>
<dbReference type="Gene3D" id="1.50.10.100">
    <property type="entry name" value="Chondroitin AC/alginate lyase"/>
    <property type="match status" value="1"/>
</dbReference>
<dbReference type="GeneTree" id="ENSGT00390000006522"/>
<evidence type="ECO:0000256" key="7">
    <source>
        <dbReference type="ARBA" id="ARBA00023180"/>
    </source>
</evidence>
<evidence type="ECO:0000256" key="6">
    <source>
        <dbReference type="ARBA" id="ARBA00023136"/>
    </source>
</evidence>
<dbReference type="SUPFAM" id="SSF48230">
    <property type="entry name" value="Chondroitin AC/alginate lyase"/>
    <property type="match status" value="1"/>
</dbReference>
<evidence type="ECO:0000256" key="9">
    <source>
        <dbReference type="SAM" id="Phobius"/>
    </source>
</evidence>
<evidence type="ECO:0000313" key="10">
    <source>
        <dbReference type="Ensembl" id="ENSCINP00000023226.2"/>
    </source>
</evidence>
<keyword evidence="7" id="KW-0325">Glycoprotein</keyword>
<keyword evidence="11" id="KW-1185">Reference proteome</keyword>
<dbReference type="GO" id="GO:0050654">
    <property type="term" value="P:chondroitin sulfate proteoglycan metabolic process"/>
    <property type="evidence" value="ECO:0000318"/>
    <property type="project" value="GO_Central"/>
</dbReference>
<evidence type="ECO:0000256" key="4">
    <source>
        <dbReference type="ARBA" id="ARBA00022729"/>
    </source>
</evidence>
<sequence length="1124" mass="128670">HPMLYFNAMDIPRMRHKALNSHAKIAKIIQEAGRSLKEKPDYYLPPKSFESFGSRWNELYGNNLCAFAMYCVLHPDDTKALSLVKLYMDRMTSYPDWYVTASRNIDEVPIGHSLTGYVTAYDFLYPVLEPKRRSIYLERIGNETALMYRVVQKGRAGWTKQRIHNHAPTNVFALLIGAMVYEDFDPSSAKHWKGVAMSMFEKALSILEVVVDGTSDEGVAYGSYTSRGLTQYIFMALRHFDTDHTQNSWLRQHFWFFFATTMPGFQRTVGIADSNHNWFYGPESQLVFLDAFVLRNGNGNWLADRIRSAKPKNPPLARSMSQKWSTVHTEFIFYDASLKSNRPVLPSNSSYHIFSDWGVVTYGGGQYMKKGNTFLSFKSGPIHGEAVSDIVENSWFPGLSPGWANFNPGHEHPDQNSFVFAPNGRYFITEALYAPKYSDLNNIVTFSPSPDSKCNSPWEGQVGECGKWLDYKHQIPASRGKIATVTTSGDMIHIAGEAVDAYRPELGLRSVQRSLLLLTSEVLLVLDTIVLYSDSQLKTASSLFHNILHTFHPYQHLDFNGAQVVYPEGAYAFFWLQQDGNSPTAKFVDHHYAADGKQSTHYVNITYPLNTDHATRVAYIFVGPNTKVHSVWFHEKSTDEIAYLSIVINNTEYKISIASLLVSTARRNSLLGFGGYLTLSDGDHVTQFGFEDTKTKVDRCEVVILNLVCFVCVVSLVCAIAATLCRVRTKMLSYSIRFRWFWKCLFLITVTWLFTLYHFMCHECPLIRKARQECPISDPAEFLYASTKQPMVVIASLPGFGAEFMEPMFANSSDFLYFTTDDVPPEVSGDDSSRYDACYWPPNFQVIAGHPGTAGWFASTHTEPLLFLNNLQDPNPHMKHLQKKFRQLNKSPRFAINLLSGYWNTKVSYATKHTFYIYYYHSVFPCILLVISSVTIMLAWINNLIGHDMRTILVVRDPRDWIHSLIRDDLDYVQRKRQQKVLRNLLRTQSCVAPIMLPWEYVYMKKKGGKGGRASIVEKLALIWARNIAVMIRTSRSLQIVRLEDLEKHPDKVVVEVFKRMGLTVSVPQINRVTRSVRTGYFPRLYEDAIKEDREQEWEDEMDEDEIELVENICSDVMKKLAYS</sequence>
<dbReference type="Gene3D" id="2.70.98.70">
    <property type="match status" value="1"/>
</dbReference>
<name>F6UUQ0_CIOIN</name>
<dbReference type="EMBL" id="EAAA01001778">
    <property type="status" value="NOT_ANNOTATED_CDS"/>
    <property type="molecule type" value="Genomic_DNA"/>
</dbReference>
<dbReference type="PANTHER" id="PTHR15532:SF5">
    <property type="entry name" value="SULFOTRANSFERASE DOMAIN-CONTAINING PROTEIN"/>
    <property type="match status" value="1"/>
</dbReference>
<proteinExistence type="inferred from homology"/>
<dbReference type="InterPro" id="IPR027417">
    <property type="entry name" value="P-loop_NTPase"/>
</dbReference>
<dbReference type="InterPro" id="IPR008929">
    <property type="entry name" value="Chondroitin_lyas"/>
</dbReference>
<comment type="similarity">
    <text evidence="2">Belongs to the dermatan-sulfate isomerase family.</text>
</comment>
<reference evidence="10" key="4">
    <citation type="submission" date="2025-09" db="UniProtKB">
        <authorList>
            <consortium name="Ensembl"/>
        </authorList>
    </citation>
    <scope>IDENTIFICATION</scope>
</reference>
<dbReference type="AlphaFoldDB" id="F6UUQ0"/>
<evidence type="ECO:0000256" key="8">
    <source>
        <dbReference type="ARBA" id="ARBA00023235"/>
    </source>
</evidence>
<evidence type="ECO:0000313" key="11">
    <source>
        <dbReference type="Proteomes" id="UP000008144"/>
    </source>
</evidence>
<dbReference type="OMA" id="KYMDRMS"/>
<keyword evidence="4" id="KW-0732">Signal</keyword>
<reference evidence="10" key="2">
    <citation type="journal article" date="2008" name="Genome Biol.">
        <title>Improved genome assembly and evidence-based global gene model set for the chordate Ciona intestinalis: new insight into intron and operon populations.</title>
        <authorList>
            <person name="Satou Y."/>
            <person name="Mineta K."/>
            <person name="Ogasawara M."/>
            <person name="Sasakura Y."/>
            <person name="Shoguchi E."/>
            <person name="Ueno K."/>
            <person name="Yamada L."/>
            <person name="Matsumoto J."/>
            <person name="Wasserscheid J."/>
            <person name="Dewar K."/>
            <person name="Wiley G.B."/>
            <person name="Macmil S.L."/>
            <person name="Roe B.A."/>
            <person name="Zeller R.W."/>
            <person name="Hastings K.E."/>
            <person name="Lemaire P."/>
            <person name="Lindquist E."/>
            <person name="Endo T."/>
            <person name="Hotta K."/>
            <person name="Inaba K."/>
        </authorList>
    </citation>
    <scope>NUCLEOTIDE SEQUENCE [LARGE SCALE GENOMIC DNA]</scope>
    <source>
        <strain evidence="10">wild type</strain>
    </source>
</reference>
<evidence type="ECO:0000256" key="2">
    <source>
        <dbReference type="ARBA" id="ARBA00006556"/>
    </source>
</evidence>
<organism evidence="10 11">
    <name type="scientific">Ciona intestinalis</name>
    <name type="common">Transparent sea squirt</name>
    <name type="synonym">Ascidia intestinalis</name>
    <dbReference type="NCBI Taxonomy" id="7719"/>
    <lineage>
        <taxon>Eukaryota</taxon>
        <taxon>Metazoa</taxon>
        <taxon>Chordata</taxon>
        <taxon>Tunicata</taxon>
        <taxon>Ascidiacea</taxon>
        <taxon>Phlebobranchia</taxon>
        <taxon>Cionidae</taxon>
        <taxon>Ciona</taxon>
    </lineage>
</organism>
<dbReference type="Ensembl" id="ENSCINT00000023472.2">
    <property type="protein sequence ID" value="ENSCINP00000023226.2"/>
    <property type="gene ID" value="ENSCING00000009021.3"/>
</dbReference>
<accession>F6UUQ0</accession>
<dbReference type="SUPFAM" id="SSF52540">
    <property type="entry name" value="P-loop containing nucleoside triphosphate hydrolases"/>
    <property type="match status" value="1"/>
</dbReference>
<dbReference type="PANTHER" id="PTHR15532">
    <property type="match status" value="1"/>
</dbReference>
<dbReference type="GO" id="GO:0016020">
    <property type="term" value="C:membrane"/>
    <property type="evidence" value="ECO:0007669"/>
    <property type="project" value="UniProtKB-SubCell"/>
</dbReference>
<dbReference type="InParanoid" id="F6UUQ0"/>
<reference evidence="11" key="1">
    <citation type="journal article" date="2002" name="Science">
        <title>The draft genome of Ciona intestinalis: insights into chordate and vertebrate origins.</title>
        <authorList>
            <person name="Dehal P."/>
            <person name="Satou Y."/>
            <person name="Campbell R.K."/>
            <person name="Chapman J."/>
            <person name="Degnan B."/>
            <person name="De Tomaso A."/>
            <person name="Davidson B."/>
            <person name="Di Gregorio A."/>
            <person name="Gelpke M."/>
            <person name="Goodstein D.M."/>
            <person name="Harafuji N."/>
            <person name="Hastings K.E."/>
            <person name="Ho I."/>
            <person name="Hotta K."/>
            <person name="Huang W."/>
            <person name="Kawashima T."/>
            <person name="Lemaire P."/>
            <person name="Martinez D."/>
            <person name="Meinertzhagen I.A."/>
            <person name="Necula S."/>
            <person name="Nonaka M."/>
            <person name="Putnam N."/>
            <person name="Rash S."/>
            <person name="Saiga H."/>
            <person name="Satake M."/>
            <person name="Terry A."/>
            <person name="Yamada L."/>
            <person name="Wang H.G."/>
            <person name="Awazu S."/>
            <person name="Azumi K."/>
            <person name="Boore J."/>
            <person name="Branno M."/>
            <person name="Chin-Bow S."/>
            <person name="DeSantis R."/>
            <person name="Doyle S."/>
            <person name="Francino P."/>
            <person name="Keys D.N."/>
            <person name="Haga S."/>
            <person name="Hayashi H."/>
            <person name="Hino K."/>
            <person name="Imai K.S."/>
            <person name="Inaba K."/>
            <person name="Kano S."/>
            <person name="Kobayashi K."/>
            <person name="Kobayashi M."/>
            <person name="Lee B.I."/>
            <person name="Makabe K.W."/>
            <person name="Manohar C."/>
            <person name="Matassi G."/>
            <person name="Medina M."/>
            <person name="Mochizuki Y."/>
            <person name="Mount S."/>
            <person name="Morishita T."/>
            <person name="Miura S."/>
            <person name="Nakayama A."/>
            <person name="Nishizaka S."/>
            <person name="Nomoto H."/>
            <person name="Ohta F."/>
            <person name="Oishi K."/>
            <person name="Rigoutsos I."/>
            <person name="Sano M."/>
            <person name="Sasaki A."/>
            <person name="Sasakura Y."/>
            <person name="Shoguchi E."/>
            <person name="Shin-i T."/>
            <person name="Spagnuolo A."/>
            <person name="Stainier D."/>
            <person name="Suzuki M.M."/>
            <person name="Tassy O."/>
            <person name="Takatori N."/>
            <person name="Tokuoka M."/>
            <person name="Yagi K."/>
            <person name="Yoshizaki F."/>
            <person name="Wada S."/>
            <person name="Zhang C."/>
            <person name="Hyatt P.D."/>
            <person name="Larimer F."/>
            <person name="Detter C."/>
            <person name="Doggett N."/>
            <person name="Glavina T."/>
            <person name="Hawkins T."/>
            <person name="Richardson P."/>
            <person name="Lucas S."/>
            <person name="Kohara Y."/>
            <person name="Levine M."/>
            <person name="Satoh N."/>
            <person name="Rokhsar D.S."/>
        </authorList>
    </citation>
    <scope>NUCLEOTIDE SEQUENCE [LARGE SCALE GENOMIC DNA]</scope>
</reference>
<feature type="transmembrane region" description="Helical" evidence="9">
    <location>
        <begin position="703"/>
        <end position="728"/>
    </location>
</feature>
<dbReference type="Gene3D" id="3.40.50.300">
    <property type="entry name" value="P-loop containing nucleotide triphosphate hydrolases"/>
    <property type="match status" value="1"/>
</dbReference>
<evidence type="ECO:0000256" key="3">
    <source>
        <dbReference type="ARBA" id="ARBA00022692"/>
    </source>
</evidence>
<comment type="subcellular location">
    <subcellularLocation>
        <location evidence="1">Membrane</location>
        <topology evidence="1">Multi-pass membrane protein</topology>
    </subcellularLocation>
</comment>
<keyword evidence="8" id="KW-0413">Isomerase</keyword>
<dbReference type="InterPro" id="IPR052447">
    <property type="entry name" value="Dermatan-Sulfate_Isomerase"/>
</dbReference>
<dbReference type="Proteomes" id="UP000008144">
    <property type="component" value="Chromosome 3"/>
</dbReference>
<keyword evidence="3 9" id="KW-0812">Transmembrane</keyword>
<dbReference type="STRING" id="7719.ENSCINP00000023226"/>
<protein>
    <submittedName>
        <fullName evidence="10">Uncharacterized protein</fullName>
    </submittedName>
</protein>
<evidence type="ECO:0000256" key="5">
    <source>
        <dbReference type="ARBA" id="ARBA00022989"/>
    </source>
</evidence>
<dbReference type="GO" id="GO:0047757">
    <property type="term" value="F:chondroitin-glucuronate 5-epimerase activity"/>
    <property type="evidence" value="ECO:0000318"/>
    <property type="project" value="GO_Central"/>
</dbReference>